<dbReference type="PANTHER" id="PTHR35304">
    <property type="entry name" value="OS05G0120300 PROTEIN-RELATED"/>
    <property type="match status" value="1"/>
</dbReference>
<protein>
    <submittedName>
        <fullName evidence="1">Uncharacterized protein</fullName>
    </submittedName>
</protein>
<proteinExistence type="predicted"/>
<evidence type="ECO:0000313" key="2">
    <source>
        <dbReference type="Proteomes" id="UP000636800"/>
    </source>
</evidence>
<dbReference type="OrthoDB" id="772606at2759"/>
<dbReference type="Proteomes" id="UP000636800">
    <property type="component" value="Unassembled WGS sequence"/>
</dbReference>
<keyword evidence="2" id="KW-1185">Reference proteome</keyword>
<dbReference type="EMBL" id="JADCNL010000009">
    <property type="protein sequence ID" value="KAG0467502.1"/>
    <property type="molecule type" value="Genomic_DNA"/>
</dbReference>
<name>A0A835QGV8_VANPL</name>
<gene>
    <name evidence="1" type="ORF">HPP92_019082</name>
</gene>
<dbReference type="AlphaFoldDB" id="A0A835QGV8"/>
<reference evidence="1 2" key="1">
    <citation type="journal article" date="2020" name="Nat. Food">
        <title>A phased Vanilla planifolia genome enables genetic improvement of flavour and production.</title>
        <authorList>
            <person name="Hasing T."/>
            <person name="Tang H."/>
            <person name="Brym M."/>
            <person name="Khazi F."/>
            <person name="Huang T."/>
            <person name="Chambers A.H."/>
        </authorList>
    </citation>
    <scope>NUCLEOTIDE SEQUENCE [LARGE SCALE GENOMIC DNA]</scope>
    <source>
        <tissue evidence="1">Leaf</tissue>
    </source>
</reference>
<dbReference type="PANTHER" id="PTHR35304:SF1">
    <property type="entry name" value="OS05G0120300 PROTEIN"/>
    <property type="match status" value="1"/>
</dbReference>
<organism evidence="1 2">
    <name type="scientific">Vanilla planifolia</name>
    <name type="common">Vanilla</name>
    <dbReference type="NCBI Taxonomy" id="51239"/>
    <lineage>
        <taxon>Eukaryota</taxon>
        <taxon>Viridiplantae</taxon>
        <taxon>Streptophyta</taxon>
        <taxon>Embryophyta</taxon>
        <taxon>Tracheophyta</taxon>
        <taxon>Spermatophyta</taxon>
        <taxon>Magnoliopsida</taxon>
        <taxon>Liliopsida</taxon>
        <taxon>Asparagales</taxon>
        <taxon>Orchidaceae</taxon>
        <taxon>Vanilloideae</taxon>
        <taxon>Vanilleae</taxon>
        <taxon>Vanilla</taxon>
    </lineage>
</organism>
<accession>A0A835QGV8</accession>
<sequence length="149" mass="16355">MSAGGPLRATFSTVYCRPDSDSVFMPSVSGFGCGRRTAAVVDTFSCRQMYLRSYPFSTAKKETFPEKMRRCLDEAKDLSSSAIHAFPVSLRRRRPRGVRSAEKKRKTTSMKSCAEAASRVSVSTVRSVFHRFLSCATTVDVAGGNSSCK</sequence>
<comment type="caution">
    <text evidence="1">The sequence shown here is derived from an EMBL/GenBank/DDBJ whole genome shotgun (WGS) entry which is preliminary data.</text>
</comment>
<evidence type="ECO:0000313" key="1">
    <source>
        <dbReference type="EMBL" id="KAG0467502.1"/>
    </source>
</evidence>